<protein>
    <submittedName>
        <fullName evidence="1">Uncharacterized protein</fullName>
    </submittedName>
</protein>
<sequence>MTTTGSFHPRFEPGRLELSSGVEDLVNRGQLNVDHYLHRHLRGDWGDIGKAAREANEQALRRGGVLYSSYVLTTETKLMIVTADSRTETAVLLVPTLRTSP</sequence>
<dbReference type="EMBL" id="BLJN01000001">
    <property type="protein sequence ID" value="GFE79175.1"/>
    <property type="molecule type" value="Genomic_DNA"/>
</dbReference>
<dbReference type="Proteomes" id="UP000445000">
    <property type="component" value="Unassembled WGS sequence"/>
</dbReference>
<name>A0A829Y873_9GAMM</name>
<proteinExistence type="predicted"/>
<accession>A0A829Y873</accession>
<comment type="caution">
    <text evidence="1">The sequence shown here is derived from an EMBL/GenBank/DDBJ whole genome shotgun (WGS) entry which is preliminary data.</text>
</comment>
<dbReference type="RefSeq" id="WP_129640789.1">
    <property type="nucleotide sequence ID" value="NZ_BLJN01000001.1"/>
</dbReference>
<gene>
    <name evidence="1" type="ORF">GCM10011487_11750</name>
</gene>
<dbReference type="AlphaFoldDB" id="A0A829Y873"/>
<reference evidence="2" key="1">
    <citation type="submission" date="2020-01" db="EMBL/GenBank/DDBJ databases">
        <title>'Steroidobacter agaridevorans' sp. nov., agar-degrading bacteria isolated from rhizosphere soils.</title>
        <authorList>
            <person name="Ikenaga M."/>
            <person name="Kataoka M."/>
            <person name="Murouchi A."/>
            <person name="Katsuragi S."/>
            <person name="Sakai M."/>
        </authorList>
    </citation>
    <scope>NUCLEOTIDE SEQUENCE [LARGE SCALE GENOMIC DNA]</scope>
    <source>
        <strain evidence="2">YU21-B</strain>
    </source>
</reference>
<keyword evidence="2" id="KW-1185">Reference proteome</keyword>
<evidence type="ECO:0000313" key="1">
    <source>
        <dbReference type="EMBL" id="GFE79175.1"/>
    </source>
</evidence>
<organism evidence="1 2">
    <name type="scientific">Steroidobacter agaridevorans</name>
    <dbReference type="NCBI Taxonomy" id="2695856"/>
    <lineage>
        <taxon>Bacteria</taxon>
        <taxon>Pseudomonadati</taxon>
        <taxon>Pseudomonadota</taxon>
        <taxon>Gammaproteobacteria</taxon>
        <taxon>Steroidobacterales</taxon>
        <taxon>Steroidobacteraceae</taxon>
        <taxon>Steroidobacter</taxon>
    </lineage>
</organism>
<evidence type="ECO:0000313" key="2">
    <source>
        <dbReference type="Proteomes" id="UP000445000"/>
    </source>
</evidence>